<evidence type="ECO:0000313" key="2">
    <source>
        <dbReference type="Proteomes" id="UP000650081"/>
    </source>
</evidence>
<dbReference type="Proteomes" id="UP000650081">
    <property type="component" value="Unassembled WGS sequence"/>
</dbReference>
<organism evidence="1 2">
    <name type="scientific">Neolewinella lacunae</name>
    <dbReference type="NCBI Taxonomy" id="1517758"/>
    <lineage>
        <taxon>Bacteria</taxon>
        <taxon>Pseudomonadati</taxon>
        <taxon>Bacteroidota</taxon>
        <taxon>Saprospiria</taxon>
        <taxon>Saprospirales</taxon>
        <taxon>Lewinellaceae</taxon>
        <taxon>Neolewinella</taxon>
    </lineage>
</organism>
<reference evidence="1" key="1">
    <citation type="submission" date="2020-08" db="EMBL/GenBank/DDBJ databases">
        <title>Lewinella bacteria from marine environments.</title>
        <authorList>
            <person name="Zhong Y."/>
        </authorList>
    </citation>
    <scope>NUCLEOTIDE SEQUENCE</scope>
    <source>
        <strain evidence="1">KCTC 42187</strain>
    </source>
</reference>
<dbReference type="AlphaFoldDB" id="A0A923PHP6"/>
<protein>
    <submittedName>
        <fullName evidence="1">Four helix bundle protein</fullName>
    </submittedName>
</protein>
<sequence length="123" mass="13742">MTPNERAQELEERLIVFAVRILKVANALPKNYAGQHFASQIIRSGSSPALNYGEARVSESEKDFRHKMAIVLKELRETHINLRIIGKSSLLDAQDVSGVIDESNQLISIFVTAIRSIDAKPKK</sequence>
<gene>
    <name evidence="1" type="ORF">H9S92_08885</name>
</gene>
<dbReference type="PIRSF" id="PIRSF035652">
    <property type="entry name" value="CHP02436"/>
    <property type="match status" value="1"/>
</dbReference>
<dbReference type="NCBIfam" id="TIGR02436">
    <property type="entry name" value="four helix bundle protein"/>
    <property type="match status" value="1"/>
</dbReference>
<dbReference type="InterPro" id="IPR036583">
    <property type="entry name" value="23S_rRNA_IVS_sf"/>
</dbReference>
<proteinExistence type="predicted"/>
<dbReference type="Pfam" id="PF05635">
    <property type="entry name" value="23S_rRNA_IVP"/>
    <property type="match status" value="1"/>
</dbReference>
<dbReference type="EMBL" id="JACSIT010000095">
    <property type="protein sequence ID" value="MBC6994275.1"/>
    <property type="molecule type" value="Genomic_DNA"/>
</dbReference>
<dbReference type="RefSeq" id="WP_187466358.1">
    <property type="nucleotide sequence ID" value="NZ_JACSIT010000095.1"/>
</dbReference>
<dbReference type="InterPro" id="IPR012657">
    <property type="entry name" value="23S_rRNA-intervening_sequence"/>
</dbReference>
<accession>A0A923PHP6</accession>
<name>A0A923PHP6_9BACT</name>
<evidence type="ECO:0000313" key="1">
    <source>
        <dbReference type="EMBL" id="MBC6994275.1"/>
    </source>
</evidence>
<comment type="caution">
    <text evidence="1">The sequence shown here is derived from an EMBL/GenBank/DDBJ whole genome shotgun (WGS) entry which is preliminary data.</text>
</comment>
<dbReference type="Gene3D" id="1.20.1440.60">
    <property type="entry name" value="23S rRNA-intervening sequence"/>
    <property type="match status" value="1"/>
</dbReference>
<dbReference type="SUPFAM" id="SSF158446">
    <property type="entry name" value="IVS-encoded protein-like"/>
    <property type="match status" value="1"/>
</dbReference>
<dbReference type="PANTHER" id="PTHR38471">
    <property type="entry name" value="FOUR HELIX BUNDLE PROTEIN"/>
    <property type="match status" value="1"/>
</dbReference>
<dbReference type="PANTHER" id="PTHR38471:SF2">
    <property type="entry name" value="FOUR HELIX BUNDLE PROTEIN"/>
    <property type="match status" value="1"/>
</dbReference>
<keyword evidence="2" id="KW-1185">Reference proteome</keyword>